<accession>A0A6C0IXM6</accession>
<dbReference type="AlphaFoldDB" id="A0A6C0IXM6"/>
<dbReference type="EMBL" id="MN740287">
    <property type="protein sequence ID" value="QHT98061.1"/>
    <property type="molecule type" value="Genomic_DNA"/>
</dbReference>
<sequence length="40" mass="4449">MPTKEYKEERVCACGGYETMMIANGRVTRNDARGLAKPNS</sequence>
<proteinExistence type="predicted"/>
<name>A0A6C0IXM6_9ZZZZ</name>
<protein>
    <submittedName>
        <fullName evidence="1">Uncharacterized protein</fullName>
    </submittedName>
</protein>
<evidence type="ECO:0000313" key="1">
    <source>
        <dbReference type="EMBL" id="QHT98061.1"/>
    </source>
</evidence>
<organism evidence="1">
    <name type="scientific">viral metagenome</name>
    <dbReference type="NCBI Taxonomy" id="1070528"/>
    <lineage>
        <taxon>unclassified sequences</taxon>
        <taxon>metagenomes</taxon>
        <taxon>organismal metagenomes</taxon>
    </lineage>
</organism>
<reference evidence="1" key="1">
    <citation type="journal article" date="2020" name="Nature">
        <title>Giant virus diversity and host interactions through global metagenomics.</title>
        <authorList>
            <person name="Schulz F."/>
            <person name="Roux S."/>
            <person name="Paez-Espino D."/>
            <person name="Jungbluth S."/>
            <person name="Walsh D.A."/>
            <person name="Denef V.J."/>
            <person name="McMahon K.D."/>
            <person name="Konstantinidis K.T."/>
            <person name="Eloe-Fadrosh E.A."/>
            <person name="Kyrpides N.C."/>
            <person name="Woyke T."/>
        </authorList>
    </citation>
    <scope>NUCLEOTIDE SEQUENCE</scope>
    <source>
        <strain evidence="1">GVMAG-M-3300025626-8</strain>
    </source>
</reference>